<dbReference type="SMART" id="SM00066">
    <property type="entry name" value="GAL4"/>
    <property type="match status" value="1"/>
</dbReference>
<dbReference type="InterPro" id="IPR036864">
    <property type="entry name" value="Zn2-C6_fun-type_DNA-bd_sf"/>
</dbReference>
<dbReference type="Pfam" id="PF00172">
    <property type="entry name" value="Zn_clus"/>
    <property type="match status" value="1"/>
</dbReference>
<protein>
    <recommendedName>
        <fullName evidence="2">Zn(2)-C6 fungal-type domain-containing protein</fullName>
    </recommendedName>
</protein>
<evidence type="ECO:0000313" key="4">
    <source>
        <dbReference type="Proteomes" id="UP000091956"/>
    </source>
</evidence>
<dbReference type="PRINTS" id="PR00755">
    <property type="entry name" value="AFLATOXINBRP"/>
</dbReference>
<dbReference type="PANTHER" id="PTHR47784:SF5">
    <property type="entry name" value="STEROL UPTAKE CONTROL PROTEIN 2"/>
    <property type="match status" value="1"/>
</dbReference>
<reference evidence="4" key="2">
    <citation type="journal article" date="2018" name="Nat. Commun.">
        <title>Extreme sensitivity to ultraviolet light in the fungal pathogen causing white-nose syndrome of bats.</title>
        <authorList>
            <person name="Palmer J.M."/>
            <person name="Drees K.P."/>
            <person name="Foster J.T."/>
            <person name="Lindner D.L."/>
        </authorList>
    </citation>
    <scope>NUCLEOTIDE SEQUENCE [LARGE SCALE GENOMIC DNA]</scope>
    <source>
        <strain evidence="4">UAMH 10579</strain>
    </source>
</reference>
<name>A0A1B8GGJ1_9PEZI</name>
<accession>A0A1B8GGJ1</accession>
<proteinExistence type="predicted"/>
<dbReference type="STRING" id="342668.A0A1B8GGJ1"/>
<dbReference type="SUPFAM" id="SSF57701">
    <property type="entry name" value="Zn2/Cys6 DNA-binding domain"/>
    <property type="match status" value="1"/>
</dbReference>
<dbReference type="PROSITE" id="PS50048">
    <property type="entry name" value="ZN2_CY6_FUNGAL_2"/>
    <property type="match status" value="1"/>
</dbReference>
<feature type="domain" description="Zn(2)-C6 fungal-type" evidence="2">
    <location>
        <begin position="14"/>
        <end position="44"/>
    </location>
</feature>
<dbReference type="Proteomes" id="UP000091956">
    <property type="component" value="Unassembled WGS sequence"/>
</dbReference>
<dbReference type="CDD" id="cd00067">
    <property type="entry name" value="GAL4"/>
    <property type="match status" value="1"/>
</dbReference>
<keyword evidence="1" id="KW-0539">Nucleus</keyword>
<evidence type="ECO:0000259" key="2">
    <source>
        <dbReference type="PROSITE" id="PS50048"/>
    </source>
</evidence>
<dbReference type="PANTHER" id="PTHR47784">
    <property type="entry name" value="STEROL UPTAKE CONTROL PROTEIN 2"/>
    <property type="match status" value="1"/>
</dbReference>
<dbReference type="GO" id="GO:0001228">
    <property type="term" value="F:DNA-binding transcription activator activity, RNA polymerase II-specific"/>
    <property type="evidence" value="ECO:0007669"/>
    <property type="project" value="TreeGrafter"/>
</dbReference>
<dbReference type="RefSeq" id="XP_018128674.1">
    <property type="nucleotide sequence ID" value="XM_018276983.2"/>
</dbReference>
<evidence type="ECO:0000256" key="1">
    <source>
        <dbReference type="ARBA" id="ARBA00023242"/>
    </source>
</evidence>
<keyword evidence="4" id="KW-1185">Reference proteome</keyword>
<sequence>MSHSIRSHRKSRTGCNNCKLRRVKCDEVKPQCAGCIRRGDECLYAANVPASTQANSPVQTSPSILEDRIDTQPVPCFQQLSEGPDYSAKHLLDIRLIHHYCIFTAQYFARTFPEKVSIALTVDIPQLGFKHGFLMDAILLVSMIHLGCTDPVSLETLPVYLYRDQALRTLRRAVADISPQTLNAVRGASVLLATVSLAADRTTKQFGLWTANWLILALGQRNFHAPTSLRQHSPLTASQDDIESPGNRYGSFADIPGPGAIPDDIQRALSREGNDCAHPEGLHEAATELGRLIAVLEHPYEESWLEKKIKAWAFDVVSSEFVELVRQAQPQALIILAYYLALFKFLPDTWTYQGVASHDIKEIHNTIDPTWEEYMSVPKIALQMNDRTALAQMLVSCLPGRGQSPPLSIYRA</sequence>
<dbReference type="Gene3D" id="4.10.240.10">
    <property type="entry name" value="Zn(2)-C6 fungal-type DNA-binding domain"/>
    <property type="match status" value="1"/>
</dbReference>
<gene>
    <name evidence="3" type="ORF">VE01_07549</name>
</gene>
<dbReference type="PROSITE" id="PS00463">
    <property type="entry name" value="ZN2_CY6_FUNGAL_1"/>
    <property type="match status" value="1"/>
</dbReference>
<dbReference type="OrthoDB" id="3546279at2759"/>
<dbReference type="GO" id="GO:0008270">
    <property type="term" value="F:zinc ion binding"/>
    <property type="evidence" value="ECO:0007669"/>
    <property type="project" value="InterPro"/>
</dbReference>
<organism evidence="3 4">
    <name type="scientific">Pseudogymnoascus verrucosus</name>
    <dbReference type="NCBI Taxonomy" id="342668"/>
    <lineage>
        <taxon>Eukaryota</taxon>
        <taxon>Fungi</taxon>
        <taxon>Dikarya</taxon>
        <taxon>Ascomycota</taxon>
        <taxon>Pezizomycotina</taxon>
        <taxon>Leotiomycetes</taxon>
        <taxon>Thelebolales</taxon>
        <taxon>Thelebolaceae</taxon>
        <taxon>Pseudogymnoascus</taxon>
    </lineage>
</organism>
<evidence type="ECO:0000313" key="3">
    <source>
        <dbReference type="EMBL" id="OBT94941.1"/>
    </source>
</evidence>
<dbReference type="InterPro" id="IPR001138">
    <property type="entry name" value="Zn2Cys6_DnaBD"/>
</dbReference>
<dbReference type="InterPro" id="IPR053157">
    <property type="entry name" value="Sterol_Uptake_Regulator"/>
</dbReference>
<reference evidence="3 4" key="1">
    <citation type="submission" date="2016-03" db="EMBL/GenBank/DDBJ databases">
        <title>Comparative genomics of Pseudogymnoascus destructans, the fungus causing white-nose syndrome of bats.</title>
        <authorList>
            <person name="Palmer J.M."/>
            <person name="Drees K.P."/>
            <person name="Foster J.T."/>
            <person name="Lindner D.L."/>
        </authorList>
    </citation>
    <scope>NUCLEOTIDE SEQUENCE [LARGE SCALE GENOMIC DNA]</scope>
    <source>
        <strain evidence="3 4">UAMH 10579</strain>
    </source>
</reference>
<dbReference type="EMBL" id="KV460239">
    <property type="protein sequence ID" value="OBT94941.1"/>
    <property type="molecule type" value="Genomic_DNA"/>
</dbReference>
<dbReference type="AlphaFoldDB" id="A0A1B8GGJ1"/>
<dbReference type="GeneID" id="28840935"/>